<proteinExistence type="predicted"/>
<keyword evidence="2" id="KW-1185">Reference proteome</keyword>
<dbReference type="AlphaFoldDB" id="A0A1I3JKY1"/>
<sequence length="120" mass="13210">MKIFDRIAVAFSALFFEPTQAGRRIIRQAVSRRAARWGRACTAEPRLAADVLALGGVLALGPRDQTGAPELAPEHLAYEAGRRELALELVALMGLTPFELREQMMEEHHATQDDDRSGLA</sequence>
<dbReference type="STRING" id="1114924.SAMN05216258_10843"/>
<evidence type="ECO:0000313" key="2">
    <source>
        <dbReference type="Proteomes" id="UP000199377"/>
    </source>
</evidence>
<dbReference type="RefSeq" id="WP_092861631.1">
    <property type="nucleotide sequence ID" value="NZ_FOQH01000008.1"/>
</dbReference>
<dbReference type="Proteomes" id="UP000199377">
    <property type="component" value="Unassembled WGS sequence"/>
</dbReference>
<dbReference type="EMBL" id="FOQH01000008">
    <property type="protein sequence ID" value="SFI60658.1"/>
    <property type="molecule type" value="Genomic_DNA"/>
</dbReference>
<dbReference type="OrthoDB" id="7868346at2"/>
<protein>
    <submittedName>
        <fullName evidence="1">Uncharacterized protein</fullName>
    </submittedName>
</protein>
<organism evidence="1 2">
    <name type="scientific">Albimonas pacifica</name>
    <dbReference type="NCBI Taxonomy" id="1114924"/>
    <lineage>
        <taxon>Bacteria</taxon>
        <taxon>Pseudomonadati</taxon>
        <taxon>Pseudomonadota</taxon>
        <taxon>Alphaproteobacteria</taxon>
        <taxon>Rhodobacterales</taxon>
        <taxon>Paracoccaceae</taxon>
        <taxon>Albimonas</taxon>
    </lineage>
</organism>
<reference evidence="1 2" key="1">
    <citation type="submission" date="2016-10" db="EMBL/GenBank/DDBJ databases">
        <authorList>
            <person name="de Groot N.N."/>
        </authorList>
    </citation>
    <scope>NUCLEOTIDE SEQUENCE [LARGE SCALE GENOMIC DNA]</scope>
    <source>
        <strain evidence="1 2">CGMCC 1.11030</strain>
    </source>
</reference>
<accession>A0A1I3JKY1</accession>
<evidence type="ECO:0000313" key="1">
    <source>
        <dbReference type="EMBL" id="SFI60658.1"/>
    </source>
</evidence>
<gene>
    <name evidence="1" type="ORF">SAMN05216258_10843</name>
</gene>
<name>A0A1I3JKY1_9RHOB</name>